<name>A0AAV4JSB6_9GAST</name>
<evidence type="ECO:0000256" key="1">
    <source>
        <dbReference type="ARBA" id="ARBA00022670"/>
    </source>
</evidence>
<dbReference type="PANTHER" id="PTHR22726">
    <property type="entry name" value="METALLOENDOPEPTIDASE OMA1"/>
    <property type="match status" value="1"/>
</dbReference>
<reference evidence="11 12" key="1">
    <citation type="journal article" date="2021" name="Elife">
        <title>Chloroplast acquisition without the gene transfer in kleptoplastic sea slugs, Plakobranchus ocellatus.</title>
        <authorList>
            <person name="Maeda T."/>
            <person name="Takahashi S."/>
            <person name="Yoshida T."/>
            <person name="Shimamura S."/>
            <person name="Takaki Y."/>
            <person name="Nagai Y."/>
            <person name="Toyoda A."/>
            <person name="Suzuki Y."/>
            <person name="Arimoto A."/>
            <person name="Ishii H."/>
            <person name="Satoh N."/>
            <person name="Nishiyama T."/>
            <person name="Hasebe M."/>
            <person name="Maruyama T."/>
            <person name="Minagawa J."/>
            <person name="Obokata J."/>
            <person name="Shigenobu S."/>
        </authorList>
    </citation>
    <scope>NUCLEOTIDE SEQUENCE [LARGE SCALE GENOMIC DNA]</scope>
</reference>
<keyword evidence="3 9" id="KW-0378">Hydrolase</keyword>
<dbReference type="AlphaFoldDB" id="A0AAV4JSB6"/>
<dbReference type="Pfam" id="PF01435">
    <property type="entry name" value="Peptidase_M48"/>
    <property type="match status" value="1"/>
</dbReference>
<organism evidence="11 12">
    <name type="scientific">Elysia marginata</name>
    <dbReference type="NCBI Taxonomy" id="1093978"/>
    <lineage>
        <taxon>Eukaryota</taxon>
        <taxon>Metazoa</taxon>
        <taxon>Spiralia</taxon>
        <taxon>Lophotrochozoa</taxon>
        <taxon>Mollusca</taxon>
        <taxon>Gastropoda</taxon>
        <taxon>Heterobranchia</taxon>
        <taxon>Euthyneura</taxon>
        <taxon>Panpulmonata</taxon>
        <taxon>Sacoglossa</taxon>
        <taxon>Placobranchoidea</taxon>
        <taxon>Plakobranchidae</taxon>
        <taxon>Elysia</taxon>
    </lineage>
</organism>
<evidence type="ECO:0000256" key="5">
    <source>
        <dbReference type="ARBA" id="ARBA00023049"/>
    </source>
</evidence>
<evidence type="ECO:0000256" key="3">
    <source>
        <dbReference type="ARBA" id="ARBA00022801"/>
    </source>
</evidence>
<dbReference type="GO" id="GO:0034982">
    <property type="term" value="P:mitochondrial protein processing"/>
    <property type="evidence" value="ECO:0007669"/>
    <property type="project" value="TreeGrafter"/>
</dbReference>
<comment type="similarity">
    <text evidence="6 9">Belongs to the peptidase M48 family.</text>
</comment>
<evidence type="ECO:0000256" key="6">
    <source>
        <dbReference type="ARBA" id="ARBA00038233"/>
    </source>
</evidence>
<evidence type="ECO:0000256" key="4">
    <source>
        <dbReference type="ARBA" id="ARBA00022833"/>
    </source>
</evidence>
<evidence type="ECO:0000256" key="2">
    <source>
        <dbReference type="ARBA" id="ARBA00022723"/>
    </source>
</evidence>
<feature type="domain" description="Peptidase M48" evidence="10">
    <location>
        <begin position="2"/>
        <end position="71"/>
    </location>
</feature>
<proteinExistence type="inferred from homology"/>
<evidence type="ECO:0000313" key="11">
    <source>
        <dbReference type="EMBL" id="GFS24984.1"/>
    </source>
</evidence>
<evidence type="ECO:0000313" key="12">
    <source>
        <dbReference type="Proteomes" id="UP000762676"/>
    </source>
</evidence>
<sequence>MPHSRTVEKEADHVGLMFAARACFDVRAGSLLWKKMSLQEKVMSGEGDETLPLPEFFSTHPDSLKRAQHLDFLLPQAEAWRNDMSCPKLPKEDPREAIKLLSALVDNHVAASKAKQDLRKVPLHPEAVKKS</sequence>
<dbReference type="GO" id="GO:0004222">
    <property type="term" value="F:metalloendopeptidase activity"/>
    <property type="evidence" value="ECO:0007669"/>
    <property type="project" value="InterPro"/>
</dbReference>
<protein>
    <recommendedName>
        <fullName evidence="7">Metalloendopeptidase OMA1, mitochondrial</fullName>
    </recommendedName>
    <alternativeName>
        <fullName evidence="8">Overlapping with the m-AAA protease 1 homolog</fullName>
    </alternativeName>
</protein>
<evidence type="ECO:0000256" key="9">
    <source>
        <dbReference type="RuleBase" id="RU003983"/>
    </source>
</evidence>
<dbReference type="GO" id="GO:0005743">
    <property type="term" value="C:mitochondrial inner membrane"/>
    <property type="evidence" value="ECO:0007669"/>
    <property type="project" value="TreeGrafter"/>
</dbReference>
<gene>
    <name evidence="11" type="ORF">ElyMa_003430500</name>
</gene>
<keyword evidence="1 9" id="KW-0645">Protease</keyword>
<evidence type="ECO:0000256" key="8">
    <source>
        <dbReference type="ARBA" id="ARBA00042978"/>
    </source>
</evidence>
<dbReference type="PANTHER" id="PTHR22726:SF1">
    <property type="entry name" value="METALLOENDOPEPTIDASE OMA1, MITOCHONDRIAL"/>
    <property type="match status" value="1"/>
</dbReference>
<accession>A0AAV4JSB6</accession>
<dbReference type="EMBL" id="BMAT01007038">
    <property type="protein sequence ID" value="GFS24984.1"/>
    <property type="molecule type" value="Genomic_DNA"/>
</dbReference>
<keyword evidence="2" id="KW-0479">Metal-binding</keyword>
<dbReference type="GO" id="GO:0046872">
    <property type="term" value="F:metal ion binding"/>
    <property type="evidence" value="ECO:0007669"/>
    <property type="project" value="UniProtKB-KW"/>
</dbReference>
<dbReference type="Proteomes" id="UP000762676">
    <property type="component" value="Unassembled WGS sequence"/>
</dbReference>
<evidence type="ECO:0000256" key="7">
    <source>
        <dbReference type="ARBA" id="ARBA00040360"/>
    </source>
</evidence>
<dbReference type="InterPro" id="IPR001915">
    <property type="entry name" value="Peptidase_M48"/>
</dbReference>
<keyword evidence="12" id="KW-1185">Reference proteome</keyword>
<dbReference type="GO" id="GO:0006515">
    <property type="term" value="P:protein quality control for misfolded or incompletely synthesized proteins"/>
    <property type="evidence" value="ECO:0007669"/>
    <property type="project" value="TreeGrafter"/>
</dbReference>
<keyword evidence="4 9" id="KW-0862">Zinc</keyword>
<dbReference type="InterPro" id="IPR051156">
    <property type="entry name" value="Mito/Outer_Membr_Metalloprot"/>
</dbReference>
<evidence type="ECO:0000259" key="10">
    <source>
        <dbReference type="Pfam" id="PF01435"/>
    </source>
</evidence>
<comment type="cofactor">
    <cofactor evidence="9">
        <name>Zn(2+)</name>
        <dbReference type="ChEBI" id="CHEBI:29105"/>
    </cofactor>
    <text evidence="9">Binds 1 zinc ion per subunit.</text>
</comment>
<keyword evidence="5 9" id="KW-0482">Metalloprotease</keyword>
<comment type="caution">
    <text evidence="11">The sequence shown here is derived from an EMBL/GenBank/DDBJ whole genome shotgun (WGS) entry which is preliminary data.</text>
</comment>